<dbReference type="InterPro" id="IPR044946">
    <property type="entry name" value="Restrct_endonuc_typeI_TRD_sf"/>
</dbReference>
<proteinExistence type="inferred from homology"/>
<dbReference type="EMBL" id="VBUK01000001">
    <property type="protein sequence ID" value="TLF47112.1"/>
    <property type="molecule type" value="Genomic_DNA"/>
</dbReference>
<reference evidence="5 6" key="1">
    <citation type="journal article" date="2017" name="Int. J. Syst. Evol. Microbiol.">
        <title>Maripseudobacter aurantiacus gen. nov., sp. nov., a novel member of the family Flavobacteriaceae isolated from a sedimentation basin.</title>
        <authorList>
            <person name="Chen C."/>
            <person name="Su Y."/>
            <person name="Tao T."/>
            <person name="Fu G."/>
            <person name="Zhang C."/>
            <person name="Sun C."/>
            <person name="Zhang X."/>
            <person name="Wu M."/>
        </authorList>
    </citation>
    <scope>NUCLEOTIDE SEQUENCE [LARGE SCALE GENOMIC DNA]</scope>
    <source>
        <strain evidence="6">CDA4</strain>
    </source>
</reference>
<dbReference type="PANTHER" id="PTHR30408">
    <property type="entry name" value="TYPE-1 RESTRICTION ENZYME ECOKI SPECIFICITY PROTEIN"/>
    <property type="match status" value="1"/>
</dbReference>
<dbReference type="AlphaFoldDB" id="A0A5R8MC12"/>
<name>A0A5R8MC12_9FLAO</name>
<gene>
    <name evidence="5" type="ORF">FEK29_04930</name>
</gene>
<keyword evidence="6" id="KW-1185">Reference proteome</keyword>
<dbReference type="CDD" id="cd17267">
    <property type="entry name" value="RMtype1_S_EcoAO83I-TRD1-CR1_like"/>
    <property type="match status" value="1"/>
</dbReference>
<dbReference type="InterPro" id="IPR052021">
    <property type="entry name" value="Type-I_RS_S_subunit"/>
</dbReference>
<protein>
    <recommendedName>
        <fullName evidence="4">Type I restriction modification DNA specificity domain-containing protein</fullName>
    </recommendedName>
</protein>
<evidence type="ECO:0000313" key="6">
    <source>
        <dbReference type="Proteomes" id="UP000308382"/>
    </source>
</evidence>
<comment type="caution">
    <text evidence="5">The sequence shown here is derived from an EMBL/GenBank/DDBJ whole genome shotgun (WGS) entry which is preliminary data.</text>
</comment>
<dbReference type="Proteomes" id="UP000308382">
    <property type="component" value="Unassembled WGS sequence"/>
</dbReference>
<keyword evidence="2" id="KW-0680">Restriction system</keyword>
<feature type="domain" description="Type I restriction modification DNA specificity" evidence="4">
    <location>
        <begin position="2"/>
        <end position="152"/>
    </location>
</feature>
<dbReference type="GO" id="GO:0003677">
    <property type="term" value="F:DNA binding"/>
    <property type="evidence" value="ECO:0007669"/>
    <property type="project" value="UniProtKB-KW"/>
</dbReference>
<comment type="similarity">
    <text evidence="1">Belongs to the type-I restriction system S methylase family.</text>
</comment>
<evidence type="ECO:0000259" key="4">
    <source>
        <dbReference type="Pfam" id="PF01420"/>
    </source>
</evidence>
<dbReference type="PANTHER" id="PTHR30408:SF13">
    <property type="entry name" value="TYPE I RESTRICTION ENZYME HINDI SPECIFICITY SUBUNIT"/>
    <property type="match status" value="1"/>
</dbReference>
<accession>A0A5R8MC12</accession>
<evidence type="ECO:0000256" key="1">
    <source>
        <dbReference type="ARBA" id="ARBA00010923"/>
    </source>
</evidence>
<dbReference type="GO" id="GO:0009307">
    <property type="term" value="P:DNA restriction-modification system"/>
    <property type="evidence" value="ECO:0007669"/>
    <property type="project" value="UniProtKB-KW"/>
</dbReference>
<keyword evidence="3" id="KW-0238">DNA-binding</keyword>
<feature type="domain" description="Type I restriction modification DNA specificity" evidence="4">
    <location>
        <begin position="187"/>
        <end position="349"/>
    </location>
</feature>
<evidence type="ECO:0000256" key="2">
    <source>
        <dbReference type="ARBA" id="ARBA00022747"/>
    </source>
</evidence>
<evidence type="ECO:0000313" key="5">
    <source>
        <dbReference type="EMBL" id="TLF47112.1"/>
    </source>
</evidence>
<organism evidence="5 6">
    <name type="scientific">Maribacter aurantiacus</name>
    <dbReference type="NCBI Taxonomy" id="1882343"/>
    <lineage>
        <taxon>Bacteria</taxon>
        <taxon>Pseudomonadati</taxon>
        <taxon>Bacteroidota</taxon>
        <taxon>Flavobacteriia</taxon>
        <taxon>Flavobacteriales</taxon>
        <taxon>Flavobacteriaceae</taxon>
        <taxon>Maribacter</taxon>
    </lineage>
</organism>
<dbReference type="OrthoDB" id="9816225at2"/>
<dbReference type="Gene3D" id="1.10.287.1120">
    <property type="entry name" value="Bipartite methylase S protein"/>
    <property type="match status" value="1"/>
</dbReference>
<evidence type="ECO:0000256" key="3">
    <source>
        <dbReference type="ARBA" id="ARBA00023125"/>
    </source>
</evidence>
<dbReference type="RefSeq" id="WP_138257255.1">
    <property type="nucleotide sequence ID" value="NZ_VBUK01000001.1"/>
</dbReference>
<dbReference type="InterPro" id="IPR000055">
    <property type="entry name" value="Restrct_endonuc_typeI_TRD"/>
</dbReference>
<dbReference type="Pfam" id="PF01420">
    <property type="entry name" value="Methylase_S"/>
    <property type="match status" value="2"/>
</dbReference>
<dbReference type="SUPFAM" id="SSF116734">
    <property type="entry name" value="DNA methylase specificity domain"/>
    <property type="match status" value="2"/>
</dbReference>
<dbReference type="Gene3D" id="3.90.220.20">
    <property type="entry name" value="DNA methylase specificity domains"/>
    <property type="match status" value="2"/>
</dbReference>
<sequence>MPENWKTYKLGKVATLQRGFDLPSRKRVHGKYPIIAASGFTAWHNEYKVKGPGVITGRSGTLGQVFYEVDDFWPLNTSLWVKKFHGNHPHFIYYFLQTLNFNEFNSGTSVPTLNRNDVHSLDVTIPEIKEQKAIANILSALDDKIENNLAMNKTLEDMAMAVYKHWFVDFGPFQNGNFVDSELGPIPEGWEVKTLKDIAILGAGGDKPGEYSKEANEQYTIPIYSNGIGNEGLYGFTNKAKVTEESVTVSARGTIGFVCLREVPYVPIVRLVYIIPDTKQTTSKYIYLNLKCSNINGTGTTQQQLTVPDFSKTEIIKPPVAIVEKFTLIVARFYSSIATNKTENQKLTQLRDTLLPKLISGEVRLKEFEQQVSEVQ</sequence>